<dbReference type="AlphaFoldDB" id="X0RZG2"/>
<dbReference type="PANTHER" id="PTHR43056">
    <property type="entry name" value="PEPTIDASE S9 PROLYL OLIGOPEPTIDASE"/>
    <property type="match status" value="1"/>
</dbReference>
<organism evidence="3">
    <name type="scientific">marine sediment metagenome</name>
    <dbReference type="NCBI Taxonomy" id="412755"/>
    <lineage>
        <taxon>unclassified sequences</taxon>
        <taxon>metagenomes</taxon>
        <taxon>ecological metagenomes</taxon>
    </lineage>
</organism>
<comment type="caution">
    <text evidence="3">The sequence shown here is derived from an EMBL/GenBank/DDBJ whole genome shotgun (WGS) entry which is preliminary data.</text>
</comment>
<accession>X0RZG2</accession>
<dbReference type="InterPro" id="IPR005674">
    <property type="entry name" value="CocE/Ser_esterase"/>
</dbReference>
<dbReference type="InterPro" id="IPR029058">
    <property type="entry name" value="AB_hydrolase_fold"/>
</dbReference>
<gene>
    <name evidence="3" type="ORF">S01H1_17693</name>
</gene>
<protein>
    <recommendedName>
        <fullName evidence="2">Xaa-Pro dipeptidyl-peptidase-like domain-containing protein</fullName>
    </recommendedName>
</protein>
<dbReference type="EMBL" id="BARS01009403">
    <property type="protein sequence ID" value="GAF74168.1"/>
    <property type="molecule type" value="Genomic_DNA"/>
</dbReference>
<sequence>MTEHKLPTQKDNGGFGSFKPPEPDYQGVSIQSFYIPMRDGVKIAIEVVLPENLPPGEKIPALLTQTRYWRAMELRAPFKWFLSADQLSPDFKDFSPFFTNRGYALVSVDVRGTGASFGTWPYPWPEDSVKDAAEIVDWIVKQPWSNGSIGGFGISYIGTTAELLPVVDNPAVKAVIPMFNHPDAYIDIAFPGGVLNERFMKDWGNFDHT</sequence>
<dbReference type="SUPFAM" id="SSF53474">
    <property type="entry name" value="alpha/beta-Hydrolases"/>
    <property type="match status" value="1"/>
</dbReference>
<dbReference type="NCBIfam" id="TIGR00976">
    <property type="entry name" value="CocE_NonD"/>
    <property type="match status" value="1"/>
</dbReference>
<reference evidence="3" key="1">
    <citation type="journal article" date="2014" name="Front. Microbiol.">
        <title>High frequency of phylogenetically diverse reductive dehalogenase-homologous genes in deep subseafloor sedimentary metagenomes.</title>
        <authorList>
            <person name="Kawai M."/>
            <person name="Futagami T."/>
            <person name="Toyoda A."/>
            <person name="Takaki Y."/>
            <person name="Nishi S."/>
            <person name="Hori S."/>
            <person name="Arai W."/>
            <person name="Tsubouchi T."/>
            <person name="Morono Y."/>
            <person name="Uchiyama I."/>
            <person name="Ito T."/>
            <person name="Fujiyama A."/>
            <person name="Inagaki F."/>
            <person name="Takami H."/>
        </authorList>
    </citation>
    <scope>NUCLEOTIDE SEQUENCE</scope>
    <source>
        <strain evidence="3">Expedition CK06-06</strain>
    </source>
</reference>
<evidence type="ECO:0000256" key="1">
    <source>
        <dbReference type="SAM" id="MobiDB-lite"/>
    </source>
</evidence>
<dbReference type="InterPro" id="IPR000383">
    <property type="entry name" value="Xaa-Pro-like_dom"/>
</dbReference>
<dbReference type="PANTHER" id="PTHR43056:SF10">
    <property type="entry name" value="COCE_NOND FAMILY, PUTATIVE (AFU_ORTHOLOGUE AFUA_7G00600)-RELATED"/>
    <property type="match status" value="1"/>
</dbReference>
<feature type="region of interest" description="Disordered" evidence="1">
    <location>
        <begin position="1"/>
        <end position="23"/>
    </location>
</feature>
<proteinExistence type="predicted"/>
<dbReference type="InterPro" id="IPR050585">
    <property type="entry name" value="Xaa-Pro_dipeptidyl-ppase/CocE"/>
</dbReference>
<name>X0RZG2_9ZZZZ</name>
<dbReference type="Gene3D" id="3.40.50.1820">
    <property type="entry name" value="alpha/beta hydrolase"/>
    <property type="match status" value="1"/>
</dbReference>
<evidence type="ECO:0000259" key="2">
    <source>
        <dbReference type="Pfam" id="PF02129"/>
    </source>
</evidence>
<feature type="non-terminal residue" evidence="3">
    <location>
        <position position="209"/>
    </location>
</feature>
<dbReference type="Pfam" id="PF02129">
    <property type="entry name" value="Peptidase_S15"/>
    <property type="match status" value="1"/>
</dbReference>
<feature type="domain" description="Xaa-Pro dipeptidyl-peptidase-like" evidence="2">
    <location>
        <begin position="39"/>
        <end position="203"/>
    </location>
</feature>
<dbReference type="GO" id="GO:0016787">
    <property type="term" value="F:hydrolase activity"/>
    <property type="evidence" value="ECO:0007669"/>
    <property type="project" value="InterPro"/>
</dbReference>
<evidence type="ECO:0000313" key="3">
    <source>
        <dbReference type="EMBL" id="GAF74168.1"/>
    </source>
</evidence>